<evidence type="ECO:0000313" key="2">
    <source>
        <dbReference type="EMBL" id="KAL0279472.1"/>
    </source>
</evidence>
<name>A0AAW2ICI9_9NEOP</name>
<dbReference type="EMBL" id="JARGDH010000001">
    <property type="protein sequence ID" value="KAL0279472.1"/>
    <property type="molecule type" value="Genomic_DNA"/>
</dbReference>
<gene>
    <name evidence="2" type="ORF">PYX00_001020</name>
</gene>
<comment type="caution">
    <text evidence="2">The sequence shown here is derived from an EMBL/GenBank/DDBJ whole genome shotgun (WGS) entry which is preliminary data.</text>
</comment>
<evidence type="ECO:0000256" key="1">
    <source>
        <dbReference type="SAM" id="MobiDB-lite"/>
    </source>
</evidence>
<proteinExistence type="predicted"/>
<accession>A0AAW2ICI9</accession>
<protein>
    <submittedName>
        <fullName evidence="2">Uncharacterized protein</fullName>
    </submittedName>
</protein>
<dbReference type="AlphaFoldDB" id="A0AAW2ICI9"/>
<sequence length="120" mass="12294">MVLENGGLPPPLQLYAAAAAAGGCFGPAARPVIPHFFHTAVANFSAAARSGFPVGLAGFGVPPGFLHPHGITSNTSSPPSQQQANGSLNGQQQQQQLLRRRVLQVNDDSASEVSGLAIIV</sequence>
<reference evidence="2" key="1">
    <citation type="journal article" date="2024" name="Gigascience">
        <title>Chromosome-level genome of the poultry shaft louse Menopon gallinae provides insight into the host-switching and adaptive evolution of parasitic lice.</title>
        <authorList>
            <person name="Xu Y."/>
            <person name="Ma L."/>
            <person name="Liu S."/>
            <person name="Liang Y."/>
            <person name="Liu Q."/>
            <person name="He Z."/>
            <person name="Tian L."/>
            <person name="Duan Y."/>
            <person name="Cai W."/>
            <person name="Li H."/>
            <person name="Song F."/>
        </authorList>
    </citation>
    <scope>NUCLEOTIDE SEQUENCE</scope>
    <source>
        <strain evidence="2">Cailab_2023a</strain>
    </source>
</reference>
<organism evidence="2">
    <name type="scientific">Menopon gallinae</name>
    <name type="common">poultry shaft louse</name>
    <dbReference type="NCBI Taxonomy" id="328185"/>
    <lineage>
        <taxon>Eukaryota</taxon>
        <taxon>Metazoa</taxon>
        <taxon>Ecdysozoa</taxon>
        <taxon>Arthropoda</taxon>
        <taxon>Hexapoda</taxon>
        <taxon>Insecta</taxon>
        <taxon>Pterygota</taxon>
        <taxon>Neoptera</taxon>
        <taxon>Paraneoptera</taxon>
        <taxon>Psocodea</taxon>
        <taxon>Troctomorpha</taxon>
        <taxon>Phthiraptera</taxon>
        <taxon>Amblycera</taxon>
        <taxon>Menoponidae</taxon>
        <taxon>Menopon</taxon>
    </lineage>
</organism>
<feature type="compositionally biased region" description="Low complexity" evidence="1">
    <location>
        <begin position="76"/>
        <end position="97"/>
    </location>
</feature>
<feature type="region of interest" description="Disordered" evidence="1">
    <location>
        <begin position="67"/>
        <end position="99"/>
    </location>
</feature>